<dbReference type="PANTHER" id="PTHR48105">
    <property type="entry name" value="THIOREDOXIN REDUCTASE 1-RELATED-RELATED"/>
    <property type="match status" value="1"/>
</dbReference>
<dbReference type="SMART" id="SM00100">
    <property type="entry name" value="cNMP"/>
    <property type="match status" value="1"/>
</dbReference>
<dbReference type="InterPro" id="IPR018490">
    <property type="entry name" value="cNMP-bd_dom_sf"/>
</dbReference>
<evidence type="ECO:0000313" key="4">
    <source>
        <dbReference type="EMBL" id="AYM75226.1"/>
    </source>
</evidence>
<dbReference type="Pfam" id="PF07992">
    <property type="entry name" value="Pyr_redox_2"/>
    <property type="match status" value="1"/>
</dbReference>
<protein>
    <submittedName>
        <fullName evidence="4">FAD-binding protein</fullName>
    </submittedName>
</protein>
<dbReference type="SUPFAM" id="SSF51206">
    <property type="entry name" value="cAMP-binding domain-like"/>
    <property type="match status" value="1"/>
</dbReference>
<dbReference type="PRINTS" id="PR00469">
    <property type="entry name" value="PNDRDTASEII"/>
</dbReference>
<sequence>MASSTPEFIPETTQDDPVQFATLDLQGRSHQISPVFNALELQRLQRYGTRRRFADGETLFEAGSSSFGMLVILSGRVSITRHEVLGQASVLREVGVGHFIAEVAQLSGRPTLVNGSAVGEVELLDISSESLRALIVAEAEMGERIVRALILRRVALIESNSGGPVLVGPRGNGNLFHLQSFLSSNGHPHTVLDPATDTSAAALAGRYQPTPQDWPLVVCPDGKIMKNPGNAELGRCLGMLPDLSGDKIFDVLVVGAGPAGLATAVYAASEGLSVLALEQRAYGGQAGASARIENYLGFPTGISGRALAGRAYVQAQKFGVEIATPASAANLLCDSWPLRVKLCDGTQVRARTVVLSCGARYRRPSLANLKTYEGRGVYYWASPIEAKLCRQEEIILVGGGNSAGQAAVFLSSHAAKVHMVIRGEGLAASMSSYLIERIAATPNITLHTHTEIIALEGDDDGLTEVRWRNNQTGKECDCAVRRVFLFVGADPNTDWLHDCAVAVDEQGFIRTGFDVTRAECRAHGHGAHLAYPPPDLPERAALETSVPGVFAIGDVRAGSTKRVAAAVGEGAAVVSQIHGFLARLPVNSA</sequence>
<dbReference type="InterPro" id="IPR014710">
    <property type="entry name" value="RmlC-like_jellyroll"/>
</dbReference>
<dbReference type="InterPro" id="IPR023753">
    <property type="entry name" value="FAD/NAD-binding_dom"/>
</dbReference>
<evidence type="ECO:0000256" key="2">
    <source>
        <dbReference type="ARBA" id="ARBA00023002"/>
    </source>
</evidence>
<dbReference type="RefSeq" id="WP_121668734.1">
    <property type="nucleotide sequence ID" value="NZ_CP033019.1"/>
</dbReference>
<proteinExistence type="predicted"/>
<keyword evidence="1" id="KW-0285">Flavoprotein</keyword>
<dbReference type="PRINTS" id="PR00368">
    <property type="entry name" value="FADPNR"/>
</dbReference>
<dbReference type="AlphaFoldDB" id="A0A3G2E6X7"/>
<dbReference type="PROSITE" id="PS50042">
    <property type="entry name" value="CNMP_BINDING_3"/>
    <property type="match status" value="1"/>
</dbReference>
<accession>A0A3G2E6X7</accession>
<feature type="domain" description="Cyclic nucleotide-binding" evidence="3">
    <location>
        <begin position="31"/>
        <end position="152"/>
    </location>
</feature>
<evidence type="ECO:0000259" key="3">
    <source>
        <dbReference type="PROSITE" id="PS50042"/>
    </source>
</evidence>
<dbReference type="Pfam" id="PF00027">
    <property type="entry name" value="cNMP_binding"/>
    <property type="match status" value="1"/>
</dbReference>
<reference evidence="4 5" key="1">
    <citation type="submission" date="2018-10" db="EMBL/GenBank/DDBJ databases">
        <title>Effects of UV and annual dynamics of microbial communities in freshwater RAS systems.</title>
        <authorList>
            <person name="Bekkelund A.K."/>
            <person name="Hansen B.R."/>
            <person name="Stokken H."/>
            <person name="Eriksen B.F."/>
            <person name="Kashulin N.A."/>
        </authorList>
    </citation>
    <scope>NUCLEOTIDE SEQUENCE [LARGE SCALE GENOMIC DNA]</scope>
    <source>
        <strain evidence="4 5">BHSEK</strain>
    </source>
</reference>
<organism evidence="4 5">
    <name type="scientific">Janthinobacterium agaricidamnosum</name>
    <dbReference type="NCBI Taxonomy" id="55508"/>
    <lineage>
        <taxon>Bacteria</taxon>
        <taxon>Pseudomonadati</taxon>
        <taxon>Pseudomonadota</taxon>
        <taxon>Betaproteobacteria</taxon>
        <taxon>Burkholderiales</taxon>
        <taxon>Oxalobacteraceae</taxon>
        <taxon>Janthinobacterium</taxon>
    </lineage>
</organism>
<dbReference type="CDD" id="cd00038">
    <property type="entry name" value="CAP_ED"/>
    <property type="match status" value="1"/>
</dbReference>
<dbReference type="EMBL" id="CP033019">
    <property type="protein sequence ID" value="AYM75226.1"/>
    <property type="molecule type" value="Genomic_DNA"/>
</dbReference>
<dbReference type="InterPro" id="IPR050097">
    <property type="entry name" value="Ferredoxin-NADP_redctase_2"/>
</dbReference>
<dbReference type="GO" id="GO:0016491">
    <property type="term" value="F:oxidoreductase activity"/>
    <property type="evidence" value="ECO:0007669"/>
    <property type="project" value="UniProtKB-KW"/>
</dbReference>
<dbReference type="SUPFAM" id="SSF51905">
    <property type="entry name" value="FAD/NAD(P)-binding domain"/>
    <property type="match status" value="1"/>
</dbReference>
<keyword evidence="2" id="KW-0560">Oxidoreductase</keyword>
<dbReference type="InterPro" id="IPR036188">
    <property type="entry name" value="FAD/NAD-bd_sf"/>
</dbReference>
<dbReference type="Gene3D" id="3.50.50.60">
    <property type="entry name" value="FAD/NAD(P)-binding domain"/>
    <property type="match status" value="2"/>
</dbReference>
<evidence type="ECO:0000313" key="5">
    <source>
        <dbReference type="Proteomes" id="UP000279594"/>
    </source>
</evidence>
<keyword evidence="5" id="KW-1185">Reference proteome</keyword>
<gene>
    <name evidence="4" type="ORF">D9M09_04985</name>
</gene>
<dbReference type="Gene3D" id="2.60.120.10">
    <property type="entry name" value="Jelly Rolls"/>
    <property type="match status" value="1"/>
</dbReference>
<dbReference type="Proteomes" id="UP000279594">
    <property type="component" value="Chromosome"/>
</dbReference>
<name>A0A3G2E6X7_9BURK</name>
<dbReference type="InterPro" id="IPR000595">
    <property type="entry name" value="cNMP-bd_dom"/>
</dbReference>
<evidence type="ECO:0000256" key="1">
    <source>
        <dbReference type="ARBA" id="ARBA00022630"/>
    </source>
</evidence>